<evidence type="ECO:0000259" key="6">
    <source>
        <dbReference type="Pfam" id="PF00108"/>
    </source>
</evidence>
<dbReference type="InterPro" id="IPR020616">
    <property type="entry name" value="Thiolase_N"/>
</dbReference>
<dbReference type="STRING" id="348780.NP_2612A"/>
<dbReference type="Pfam" id="PF02803">
    <property type="entry name" value="Thiolase_C"/>
    <property type="match status" value="1"/>
</dbReference>
<keyword evidence="4 8" id="KW-0012">Acyltransferase</keyword>
<dbReference type="GO" id="GO:0010124">
    <property type="term" value="P:phenylacetate catabolic process"/>
    <property type="evidence" value="ECO:0007669"/>
    <property type="project" value="TreeGrafter"/>
</dbReference>
<dbReference type="SUPFAM" id="SSF53901">
    <property type="entry name" value="Thiolase-like"/>
    <property type="match status" value="2"/>
</dbReference>
<dbReference type="Gene3D" id="3.40.47.10">
    <property type="match status" value="2"/>
</dbReference>
<dbReference type="InterPro" id="IPR016039">
    <property type="entry name" value="Thiolase-like"/>
</dbReference>
<dbReference type="InterPro" id="IPR020617">
    <property type="entry name" value="Thiolase_C"/>
</dbReference>
<feature type="domain" description="Thiolase C-terminal" evidence="7">
    <location>
        <begin position="261"/>
        <end position="378"/>
    </location>
</feature>
<dbReference type="InterPro" id="IPR002155">
    <property type="entry name" value="Thiolase"/>
</dbReference>
<feature type="domain" description="Thiolase N-terminal" evidence="6">
    <location>
        <begin position="8"/>
        <end position="252"/>
    </location>
</feature>
<comment type="similarity">
    <text evidence="1">Belongs to the thiolase-like superfamily. Thiolase family.</text>
</comment>
<evidence type="ECO:0000256" key="4">
    <source>
        <dbReference type="ARBA" id="ARBA00023315"/>
    </source>
</evidence>
<dbReference type="InterPro" id="IPR020610">
    <property type="entry name" value="Thiolase_AS"/>
</dbReference>
<dbReference type="eggNOG" id="arCOG01282">
    <property type="taxonomic scope" value="Archaea"/>
</dbReference>
<dbReference type="FunFam" id="3.40.47.10:FF:000010">
    <property type="entry name" value="Acetyl-CoA acetyltransferase (Thiolase)"/>
    <property type="match status" value="1"/>
</dbReference>
<keyword evidence="3" id="KW-0414">Isoprene biosynthesis</keyword>
<dbReference type="EC" id="2.3.1.16" evidence="5"/>
<dbReference type="GO" id="GO:0003988">
    <property type="term" value="F:acetyl-CoA C-acyltransferase activity"/>
    <property type="evidence" value="ECO:0007669"/>
    <property type="project" value="UniProtKB-EC"/>
</dbReference>
<dbReference type="PROSITE" id="PS00099">
    <property type="entry name" value="THIOLASE_3"/>
    <property type="match status" value="1"/>
</dbReference>
<evidence type="ECO:0000256" key="1">
    <source>
        <dbReference type="ARBA" id="ARBA00010982"/>
    </source>
</evidence>
<dbReference type="NCBIfam" id="TIGR01930">
    <property type="entry name" value="AcCoA-C-Actrans"/>
    <property type="match status" value="1"/>
</dbReference>
<keyword evidence="9" id="KW-1185">Reference proteome</keyword>
<dbReference type="GO" id="GO:0006635">
    <property type="term" value="P:fatty acid beta-oxidation"/>
    <property type="evidence" value="ECO:0007669"/>
    <property type="project" value="TreeGrafter"/>
</dbReference>
<reference evidence="8 9" key="1">
    <citation type="journal article" date="2005" name="Genome Res.">
        <title>Living with two extremes: conclusions from the genome sequence of Natronomonas pharaonis.</title>
        <authorList>
            <person name="Falb M."/>
            <person name="Pfeiffer F."/>
            <person name="Palm P."/>
            <person name="Rodewald K."/>
            <person name="Hickmann V."/>
            <person name="Tittor J."/>
            <person name="Oesterhelt D."/>
        </authorList>
    </citation>
    <scope>NUCLEOTIDE SEQUENCE [LARGE SCALE GENOMIC DNA]</scope>
    <source>
        <strain evidence="9">ATCC 35678 / DSM 2160 / CIP 103997 / JCM 8858 / NBRC 14720 / NCIMB 2260 / Gabara</strain>
    </source>
</reference>
<gene>
    <name evidence="8" type="primary">acaB2</name>
    <name evidence="8" type="ordered locus">NP_2612A</name>
</gene>
<dbReference type="PANTHER" id="PTHR43853">
    <property type="entry name" value="3-KETOACYL-COA THIOLASE, PEROXISOMAL"/>
    <property type="match status" value="1"/>
</dbReference>
<accession>A0A1U7EWF8</accession>
<dbReference type="KEGG" id="nph:NP_2612A"/>
<evidence type="ECO:0000256" key="2">
    <source>
        <dbReference type="ARBA" id="ARBA00022679"/>
    </source>
</evidence>
<dbReference type="Proteomes" id="UP000002698">
    <property type="component" value="Chromosome"/>
</dbReference>
<proteinExistence type="inferred from homology"/>
<dbReference type="PIRSF" id="PIRSF000429">
    <property type="entry name" value="Ac-CoA_Ac_transf"/>
    <property type="match status" value="1"/>
</dbReference>
<evidence type="ECO:0000313" key="8">
    <source>
        <dbReference type="EMBL" id="CAI49397.1"/>
    </source>
</evidence>
<evidence type="ECO:0000259" key="7">
    <source>
        <dbReference type="Pfam" id="PF02803"/>
    </source>
</evidence>
<dbReference type="GO" id="GO:0005737">
    <property type="term" value="C:cytoplasm"/>
    <property type="evidence" value="ECO:0007669"/>
    <property type="project" value="UniProtKB-ARBA"/>
</dbReference>
<keyword evidence="2 8" id="KW-0808">Transferase</keyword>
<name>A0A1U7EWF8_NATPD</name>
<dbReference type="EnsemblBacteria" id="CAI49397">
    <property type="protein sequence ID" value="CAI49397"/>
    <property type="gene ID" value="NP_2612A"/>
</dbReference>
<dbReference type="Pfam" id="PF00108">
    <property type="entry name" value="Thiolase_N"/>
    <property type="match status" value="1"/>
</dbReference>
<dbReference type="InterPro" id="IPR050215">
    <property type="entry name" value="Thiolase-like_sf_Thiolase"/>
</dbReference>
<dbReference type="PANTHER" id="PTHR43853:SF2">
    <property type="entry name" value="3-OXOADIPYL-COA_3-OXO-5,6-DEHYDROSUBERYL-COA THIOLASE"/>
    <property type="match status" value="1"/>
</dbReference>
<organism evidence="8 9">
    <name type="scientific">Natronomonas pharaonis (strain ATCC 35678 / DSM 2160 / CIP 103997 / JCM 8858 / NBRC 14720 / NCIMB 2260 / Gabara)</name>
    <name type="common">Halobacterium pharaonis</name>
    <dbReference type="NCBI Taxonomy" id="348780"/>
    <lineage>
        <taxon>Archaea</taxon>
        <taxon>Methanobacteriati</taxon>
        <taxon>Methanobacteriota</taxon>
        <taxon>Stenosarchaea group</taxon>
        <taxon>Halobacteria</taxon>
        <taxon>Halobacteriales</taxon>
        <taxon>Natronomonadaceae</taxon>
        <taxon>Natronomonas</taxon>
    </lineage>
</organism>
<sequence length="384" mass="40545">MMSQRQPVIVQAVRTSQGTQGGVFAETGSEELSVPLVETMVEAAGLAPEDVDDVRWGCAKQVDEQSNNLARVIALLALGESVPGTTIDRLCASSAEAIMSAADAIRAGSRDVIVAGGVENMSRNERRTGIGSYEAIAERYDVDALAMGQTAEQVATEYDMSRERQDAYGARSQQRAVEATEEGRFDDEIVPIEGHDDEGNEVLVEEDEGLRPGTTAEAIADLPPAFEEGGTVTAANASQISDGAAGVLLTSRAFADERGLDILAAVEHHNVAGVDPTVMGIGPVPAVRGIWEETGRDADDYDLVELNEAFASQTLYCQDELGFDDEIFNVNGGAIAIGHPLGASGARLPVTLIHELQRRGGGRGLSTMCVGYGQGAAIELWVPE</sequence>
<dbReference type="EMBL" id="CR936257">
    <property type="protein sequence ID" value="CAI49397.1"/>
    <property type="molecule type" value="Genomic_DNA"/>
</dbReference>
<dbReference type="InterPro" id="IPR020613">
    <property type="entry name" value="Thiolase_CS"/>
</dbReference>
<evidence type="ECO:0000256" key="5">
    <source>
        <dbReference type="ARBA" id="ARBA00024073"/>
    </source>
</evidence>
<protein>
    <recommendedName>
        <fullName evidence="5">acetyl-CoA C-acyltransferase</fullName>
        <ecNumber evidence="5">2.3.1.16</ecNumber>
    </recommendedName>
</protein>
<dbReference type="GO" id="GO:0008299">
    <property type="term" value="P:isoprenoid biosynthetic process"/>
    <property type="evidence" value="ECO:0007669"/>
    <property type="project" value="UniProtKB-KW"/>
</dbReference>
<dbReference type="HOGENOM" id="CLU_031026_1_1_2"/>
<evidence type="ECO:0000313" key="9">
    <source>
        <dbReference type="Proteomes" id="UP000002698"/>
    </source>
</evidence>
<dbReference type="AlphaFoldDB" id="A0A1U7EWF8"/>
<dbReference type="PROSITE" id="PS00737">
    <property type="entry name" value="THIOLASE_2"/>
    <property type="match status" value="1"/>
</dbReference>
<dbReference type="CDD" id="cd00751">
    <property type="entry name" value="thiolase"/>
    <property type="match status" value="1"/>
</dbReference>
<evidence type="ECO:0000256" key="3">
    <source>
        <dbReference type="ARBA" id="ARBA00023229"/>
    </source>
</evidence>